<dbReference type="Pfam" id="PF03417">
    <property type="entry name" value="AAT"/>
    <property type="match status" value="1"/>
</dbReference>
<dbReference type="InterPro" id="IPR029055">
    <property type="entry name" value="Ntn_hydrolases_N"/>
</dbReference>
<reference evidence="2 3" key="1">
    <citation type="submission" date="2018-07" db="EMBL/GenBank/DDBJ databases">
        <title>Anaerosacharophilus polymeroproducens gen. nov. sp. nov., an anaerobic bacterium isolated from salt field.</title>
        <authorList>
            <person name="Kim W."/>
            <person name="Yang S.-H."/>
            <person name="Oh J."/>
            <person name="Lee J.-H."/>
            <person name="Kwon K.K."/>
        </authorList>
    </citation>
    <scope>NUCLEOTIDE SEQUENCE [LARGE SCALE GENOMIC DNA]</scope>
    <source>
        <strain evidence="2 3">MCWD5</strain>
    </source>
</reference>
<evidence type="ECO:0000259" key="1">
    <source>
        <dbReference type="Pfam" id="PF03417"/>
    </source>
</evidence>
<evidence type="ECO:0000313" key="3">
    <source>
        <dbReference type="Proteomes" id="UP000255036"/>
    </source>
</evidence>
<dbReference type="PANTHER" id="PTHR35527:SF2">
    <property type="entry name" value="HYDROLASE"/>
    <property type="match status" value="1"/>
</dbReference>
<feature type="domain" description="Peptidase C45 hydrolase" evidence="1">
    <location>
        <begin position="11"/>
        <end position="243"/>
    </location>
</feature>
<accession>A0A371AYG3</accession>
<gene>
    <name evidence="2" type="ORF">DWV06_03840</name>
</gene>
<dbReference type="PANTHER" id="PTHR35527">
    <property type="entry name" value="CHOLOYLGLYCINE HYDROLASE"/>
    <property type="match status" value="1"/>
</dbReference>
<proteinExistence type="predicted"/>
<dbReference type="Proteomes" id="UP000255036">
    <property type="component" value="Unassembled WGS sequence"/>
</dbReference>
<name>A0A371AYG3_9FIRM</name>
<dbReference type="EMBL" id="QRCT01000012">
    <property type="protein sequence ID" value="RDU24606.1"/>
    <property type="molecule type" value="Genomic_DNA"/>
</dbReference>
<protein>
    <submittedName>
        <fullName evidence="2">Linear amide C-N hydrolase</fullName>
    </submittedName>
</protein>
<organism evidence="2 3">
    <name type="scientific">Anaerosacchariphilus polymeriproducens</name>
    <dbReference type="NCBI Taxonomy" id="1812858"/>
    <lineage>
        <taxon>Bacteria</taxon>
        <taxon>Bacillati</taxon>
        <taxon>Bacillota</taxon>
        <taxon>Clostridia</taxon>
        <taxon>Lachnospirales</taxon>
        <taxon>Lachnospiraceae</taxon>
        <taxon>Anaerosacchariphilus</taxon>
    </lineage>
</organism>
<comment type="caution">
    <text evidence="2">The sequence shown here is derived from an EMBL/GenBank/DDBJ whole genome shotgun (WGS) entry which is preliminary data.</text>
</comment>
<sequence length="319" mass="37085">MCTIFAGVENTTTVLAKNYDCFVDGGMIFTNRRNMSKKSLVMPPEKEFSWISKYGSVTFSQSGKGMPSCGINEKGLIVEQATLPATKYQEKDERAEVNCLEAIQYLLDVCETVSQAVEKFQNFRISNNSVKIHYFLMDKGGNKGVIEFLNGAINYILGKDILPIITNSIYRDNCTYKGTYSSEYEENSFIRFEIVKSELLKRGIMTVDRAFTILEKAKRTDTIWSIVYDLKLHKIYFKYGKQRKKMIDLNVIDYGQTAESYLFDMESEEEFCWQPYCREMNRKNIERFYRNQKILKLLELPDAKFVINSIDNHVNQLEE</sequence>
<keyword evidence="3" id="KW-1185">Reference proteome</keyword>
<dbReference type="RefSeq" id="WP_115480839.1">
    <property type="nucleotide sequence ID" value="NZ_QRCT01000012.1"/>
</dbReference>
<keyword evidence="2" id="KW-0378">Hydrolase</keyword>
<dbReference type="SUPFAM" id="SSF56235">
    <property type="entry name" value="N-terminal nucleophile aminohydrolases (Ntn hydrolases)"/>
    <property type="match status" value="1"/>
</dbReference>
<dbReference type="InterPro" id="IPR005079">
    <property type="entry name" value="Peptidase_C45_hydrolase"/>
</dbReference>
<evidence type="ECO:0000313" key="2">
    <source>
        <dbReference type="EMBL" id="RDU24606.1"/>
    </source>
</evidence>
<dbReference type="InterPro" id="IPR052193">
    <property type="entry name" value="Peptidase_C59"/>
</dbReference>
<dbReference type="OrthoDB" id="8617387at2"/>
<dbReference type="AlphaFoldDB" id="A0A371AYG3"/>
<dbReference type="GO" id="GO:0016787">
    <property type="term" value="F:hydrolase activity"/>
    <property type="evidence" value="ECO:0007669"/>
    <property type="project" value="UniProtKB-KW"/>
</dbReference>
<dbReference type="Gene3D" id="3.60.60.10">
    <property type="entry name" value="Penicillin V Acylase, Chain A"/>
    <property type="match status" value="1"/>
</dbReference>